<dbReference type="SUPFAM" id="SSF69304">
    <property type="entry name" value="Tricorn protease N-terminal domain"/>
    <property type="match status" value="1"/>
</dbReference>
<dbReference type="InterPro" id="IPR001478">
    <property type="entry name" value="PDZ"/>
</dbReference>
<comment type="function">
    <text evidence="7">Degrades oligopeptides.</text>
</comment>
<proteinExistence type="inferred from homology"/>
<dbReference type="GO" id="GO:0008236">
    <property type="term" value="F:serine-type peptidase activity"/>
    <property type="evidence" value="ECO:0007669"/>
    <property type="project" value="UniProtKB-UniRule"/>
</dbReference>
<evidence type="ECO:0000256" key="8">
    <source>
        <dbReference type="PIRSR" id="PIRSR036421-1"/>
    </source>
</evidence>
<dbReference type="AlphaFoldDB" id="A0A1H0CXS1"/>
<evidence type="ECO:0000259" key="10">
    <source>
        <dbReference type="PROSITE" id="PS50106"/>
    </source>
</evidence>
<dbReference type="RefSeq" id="WP_091239381.1">
    <property type="nucleotide sequence ID" value="NZ_FNIR01000001.1"/>
</dbReference>
<name>A0A1H0CXS1_9ACTN</name>
<dbReference type="Pfam" id="PF14684">
    <property type="entry name" value="Tricorn_C1"/>
    <property type="match status" value="1"/>
</dbReference>
<protein>
    <recommendedName>
        <fullName evidence="7">Tricorn protease homolog</fullName>
        <ecNumber evidence="7">3.4.21.-</ecNumber>
    </recommendedName>
</protein>
<keyword evidence="3 7" id="KW-0963">Cytoplasm</keyword>
<dbReference type="InterPro" id="IPR028204">
    <property type="entry name" value="Tricorn_C1"/>
</dbReference>
<dbReference type="InterPro" id="IPR012393">
    <property type="entry name" value="Tricorn_protease"/>
</dbReference>
<sequence>MRPYLRFPDVRDQLVVVVAADDVWAVRTDGGRAWRLTDDATPVRNPRISPDGTLVAFASTRDGHPEAYVVPVDGGDPRRLTWWGSPTTAVLGWTPEGRVLVASAARGPSLRTTVPAAVDPETLEVAPLPWGPVGGVALRPDGAVVVSTAASRPPSWWKRYRGGTAAQLWLDGAGDGGWTRLLPDVPAGLVDPGWVGDQLVFVSDLAAELPGAPAEVADLYALDVSAPGARPRRITRHTAAEGYVRDARTDGRQVVFTAHGTLHLLPGLDGEAAPVDVVLPGQPRGRRSRLLDPTADLTALRPDHTAATQLVEWHGKAFALTTRQGPARALLADSGVRARLVRPLGATGTAVLVDDADGDDALRVVSTSGQAEPRRLTTGPLGRVLHLEPDAAGARVAVLSSDGSVRVVDVADGATRLVGRSRLGEPVDPAFSRDGRWLVWAQPSRAWGPTGLVLADLSGGAAEPVPLTAGRFADTAPVFTRDGRHLVFLSARTLDPVYDAVQFDLSFAPAVRPVLVPLRATEVPPFGPAVDGRPLAAPSTDEAPQAPAVEVDVDGFEDRLVPFPVPSGTYRDLHAVTGGVVWVRETAPETTLRAARAGVEGEDPETPLEFFSFARRRAVGLADRADAVTVSGDGERLVVRRKDQVVVRPAGRTAEDDDPERVEVDLDRLRFELDPVAEWHQMYDETVRLMRDHFWRADLDGVDLAAVAARYRPLVARLGSRDDLVDLLWEVVGELNTSHAYVQPTDEGPHADRRIGLLGADLSRTDEGWRIDAVLPGESSDPAARSPLRAAGVGARVGDLVLAVDGRPVDQLAGPAAALAGTADTPVELLLRPADGGLDRRVVVVPLASEEPLRYQAWVRGRSAYVREHSGGRLGYVHVPDMMSAGWAQLHRELHEAVQAEGLVVDVRRNRGGHTSQLVLDLIGRRVVGWSTGRHVDGAESYPLSAVRGPVVLVTDRHAGSDGDIVSAGARAMGVGPVVGERTWGGVIGIDGRFSLVDGTAVTQPRYSFWLAGQGWGVENHGVDPDVEVVHSPADHHGTADPQLDRAIAEALDRLAEHPAAVPPDLPPARAGR</sequence>
<dbReference type="PIRSF" id="PIRSF036421">
    <property type="entry name" value="Tricorn_protease"/>
    <property type="match status" value="1"/>
</dbReference>
<dbReference type="SUPFAM" id="SSF69322">
    <property type="entry name" value="Tricorn protease domain 2"/>
    <property type="match status" value="1"/>
</dbReference>
<dbReference type="Pfam" id="PF03572">
    <property type="entry name" value="Peptidase_S41"/>
    <property type="match status" value="1"/>
</dbReference>
<dbReference type="SUPFAM" id="SSF50156">
    <property type="entry name" value="PDZ domain-like"/>
    <property type="match status" value="1"/>
</dbReference>
<dbReference type="EMBL" id="FNIR01000001">
    <property type="protein sequence ID" value="SDN62702.1"/>
    <property type="molecule type" value="Genomic_DNA"/>
</dbReference>
<comment type="similarity">
    <text evidence="2 7">Belongs to the peptidase S41B family.</text>
</comment>
<evidence type="ECO:0000256" key="3">
    <source>
        <dbReference type="ARBA" id="ARBA00022490"/>
    </source>
</evidence>
<dbReference type="Gene3D" id="3.30.750.44">
    <property type="match status" value="1"/>
</dbReference>
<feature type="site" description="Transition state stabilizer; via amide nitrogen" evidence="9">
    <location>
        <position position="962"/>
    </location>
</feature>
<dbReference type="EC" id="3.4.21.-" evidence="7"/>
<dbReference type="GO" id="GO:0006508">
    <property type="term" value="P:proteolysis"/>
    <property type="evidence" value="ECO:0007669"/>
    <property type="project" value="UniProtKB-UniRule"/>
</dbReference>
<dbReference type="PROSITE" id="PS50106">
    <property type="entry name" value="PDZ"/>
    <property type="match status" value="1"/>
</dbReference>
<evidence type="ECO:0000313" key="11">
    <source>
        <dbReference type="EMBL" id="SDN62702.1"/>
    </source>
</evidence>
<feature type="active site" description="Charge relay system" evidence="8">
    <location>
        <position position="1019"/>
    </location>
</feature>
<evidence type="ECO:0000256" key="9">
    <source>
        <dbReference type="PIRSR" id="PIRSR036421-3"/>
    </source>
</evidence>
<dbReference type="Pfam" id="PF26549">
    <property type="entry name" value="Tricorn_N"/>
    <property type="match status" value="1"/>
</dbReference>
<evidence type="ECO:0000256" key="6">
    <source>
        <dbReference type="ARBA" id="ARBA00022825"/>
    </source>
</evidence>
<feature type="active site" description="Nucleophile" evidence="8">
    <location>
        <position position="961"/>
    </location>
</feature>
<dbReference type="InterPro" id="IPR036034">
    <property type="entry name" value="PDZ_sf"/>
</dbReference>
<dbReference type="InterPro" id="IPR029045">
    <property type="entry name" value="ClpP/crotonase-like_dom_sf"/>
</dbReference>
<evidence type="ECO:0000256" key="2">
    <source>
        <dbReference type="ARBA" id="ARBA00008524"/>
    </source>
</evidence>
<dbReference type="CDD" id="cd07562">
    <property type="entry name" value="Peptidase_S41_TRI"/>
    <property type="match status" value="1"/>
</dbReference>
<keyword evidence="12" id="KW-1185">Reference proteome</keyword>
<accession>A0A1H0CXS1</accession>
<feature type="active site" description="Charge relay system" evidence="8">
    <location>
        <position position="739"/>
    </location>
</feature>
<feature type="domain" description="PDZ" evidence="10">
    <location>
        <begin position="739"/>
        <end position="812"/>
    </location>
</feature>
<dbReference type="Pfam" id="PF14685">
    <property type="entry name" value="PDZ_Tricorn"/>
    <property type="match status" value="1"/>
</dbReference>
<dbReference type="OrthoDB" id="9758793at2"/>
<keyword evidence="4 7" id="KW-0645">Protease</keyword>
<evidence type="ECO:0000256" key="1">
    <source>
        <dbReference type="ARBA" id="ARBA00004496"/>
    </source>
</evidence>
<dbReference type="InterPro" id="IPR005151">
    <property type="entry name" value="Tail-specific_protease"/>
</dbReference>
<dbReference type="Gene3D" id="2.130.10.10">
    <property type="entry name" value="YVTN repeat-like/Quinoprotein amine dehydrogenase"/>
    <property type="match status" value="1"/>
</dbReference>
<organism evidence="11 12">
    <name type="scientific">Klenkia soli</name>
    <dbReference type="NCBI Taxonomy" id="1052260"/>
    <lineage>
        <taxon>Bacteria</taxon>
        <taxon>Bacillati</taxon>
        <taxon>Actinomycetota</taxon>
        <taxon>Actinomycetes</taxon>
        <taxon>Geodermatophilales</taxon>
        <taxon>Geodermatophilaceae</taxon>
        <taxon>Klenkia</taxon>
    </lineage>
</organism>
<dbReference type="GO" id="GO:0005737">
    <property type="term" value="C:cytoplasm"/>
    <property type="evidence" value="ECO:0007669"/>
    <property type="project" value="UniProtKB-SubCell"/>
</dbReference>
<dbReference type="PANTHER" id="PTHR43253:SF1">
    <property type="entry name" value="TRICORN PROTEASE HOMOLOG 2-RELATED"/>
    <property type="match status" value="1"/>
</dbReference>
<dbReference type="PANTHER" id="PTHR43253">
    <property type="entry name" value="TRICORN PROTEASE HOMOLOG 2-RELATED"/>
    <property type="match status" value="1"/>
</dbReference>
<dbReference type="Proteomes" id="UP000199088">
    <property type="component" value="Unassembled WGS sequence"/>
</dbReference>
<dbReference type="InterPro" id="IPR029414">
    <property type="entry name" value="Tricorn_PDZ"/>
</dbReference>
<keyword evidence="6 7" id="KW-0720">Serine protease</keyword>
<evidence type="ECO:0000256" key="5">
    <source>
        <dbReference type="ARBA" id="ARBA00022801"/>
    </source>
</evidence>
<dbReference type="SUPFAM" id="SSF52096">
    <property type="entry name" value="ClpP/crotonase"/>
    <property type="match status" value="1"/>
</dbReference>
<evidence type="ECO:0000256" key="7">
    <source>
        <dbReference type="PIRNR" id="PIRNR036421"/>
    </source>
</evidence>
<reference evidence="12" key="1">
    <citation type="submission" date="2016-10" db="EMBL/GenBank/DDBJ databases">
        <authorList>
            <person name="Varghese N."/>
            <person name="Submissions S."/>
        </authorList>
    </citation>
    <scope>NUCLEOTIDE SEQUENCE [LARGE SCALE GENOMIC DNA]</scope>
    <source>
        <strain evidence="12">DSM 45843</strain>
    </source>
</reference>
<dbReference type="Pfam" id="PF26550">
    <property type="entry name" value="Tricorn_2nd"/>
    <property type="match status" value="1"/>
</dbReference>
<dbReference type="SMART" id="SM00245">
    <property type="entry name" value="TSPc"/>
    <property type="match status" value="1"/>
</dbReference>
<dbReference type="InterPro" id="IPR015943">
    <property type="entry name" value="WD40/YVTN_repeat-like_dom_sf"/>
</dbReference>
<evidence type="ECO:0000313" key="12">
    <source>
        <dbReference type="Proteomes" id="UP000199088"/>
    </source>
</evidence>
<comment type="subcellular location">
    <subcellularLocation>
        <location evidence="1 7">Cytoplasm</location>
    </subcellularLocation>
</comment>
<gene>
    <name evidence="11" type="ORF">SAMN05660199_00441</name>
</gene>
<dbReference type="Gene3D" id="2.30.42.10">
    <property type="match status" value="1"/>
</dbReference>
<evidence type="ECO:0000256" key="4">
    <source>
        <dbReference type="ARBA" id="ARBA00022670"/>
    </source>
</evidence>
<dbReference type="Gene3D" id="2.120.10.60">
    <property type="entry name" value="Tricorn protease N-terminal domain"/>
    <property type="match status" value="1"/>
</dbReference>
<keyword evidence="5 7" id="KW-0378">Hydrolase</keyword>
<dbReference type="Gene3D" id="3.90.226.10">
    <property type="entry name" value="2-enoyl-CoA Hydratase, Chain A, domain 1"/>
    <property type="match status" value="1"/>
</dbReference>
<dbReference type="STRING" id="1052260.SAMN05660199_00441"/>